<evidence type="ECO:0000256" key="15">
    <source>
        <dbReference type="SAM" id="MobiDB-lite"/>
    </source>
</evidence>
<dbReference type="Ensembl" id="ENSAOCT00000002958.2">
    <property type="protein sequence ID" value="ENSAOCP00000007369.2"/>
    <property type="gene ID" value="ENSAOCG00000011114.2"/>
</dbReference>
<feature type="coiled-coil region" evidence="14">
    <location>
        <begin position="394"/>
        <end position="433"/>
    </location>
</feature>
<dbReference type="GeneTree" id="ENSGT00940000176046"/>
<comment type="function">
    <text evidence="11">Subunit F6, of the mitochondrial membrane ATP synthase complex (F(1)F(0) ATP synthase or Complex V) that produces ATP from ADP in the presence of a proton gradient across the membrane which is generated by electron transport complexes of the respiratory chain. ATP synthase complex consist of a soluble F(1) head domain - the catalytic core - and a membrane F(1) domain - the membrane proton channel. These two domains are linked by a central stalk rotating inside the F(1) region and a stationary peripheral stalk. During catalysis, ATP synthesis in the catalytic domain of F(1) is coupled via a rotary mechanism of the central stalk subunits to proton translocation. In vivo, can only synthesize ATP although its ATP hydrolase activity can be activated artificially in vitro. Part of the complex F(0) domain. Part of the complex F(0) domain and the peripheric stalk, which acts as a stator to hold the catalytic alpha(3)beta(3) subcomplex and subunit a/ATP6 static relative to the rotary elements.</text>
</comment>
<dbReference type="OMA" id="MEVMITA"/>
<evidence type="ECO:0000256" key="3">
    <source>
        <dbReference type="ARBA" id="ARBA00022448"/>
    </source>
</evidence>
<reference evidence="16 17" key="1">
    <citation type="submission" date="2022-01" db="EMBL/GenBank/DDBJ databases">
        <title>A chromosome-scale genome assembly of the false clownfish, Amphiprion ocellaris.</title>
        <authorList>
            <person name="Ryu T."/>
        </authorList>
    </citation>
    <scope>NUCLEOTIDE SEQUENCE [LARGE SCALE GENOMIC DNA]</scope>
</reference>
<dbReference type="GO" id="GO:0045259">
    <property type="term" value="C:proton-transporting ATP synthase complex"/>
    <property type="evidence" value="ECO:0007669"/>
    <property type="project" value="UniProtKB-KW"/>
</dbReference>
<reference evidence="16" key="3">
    <citation type="submission" date="2025-09" db="UniProtKB">
        <authorList>
            <consortium name="Ensembl"/>
        </authorList>
    </citation>
    <scope>IDENTIFICATION</scope>
</reference>
<feature type="compositionally biased region" description="Polar residues" evidence="15">
    <location>
        <begin position="86"/>
        <end position="105"/>
    </location>
</feature>
<dbReference type="FunFam" id="1.10.246.110:FF:000001">
    <property type="entry name" value="ATP synthase-coupling factor 6, mitochondrial"/>
    <property type="match status" value="1"/>
</dbReference>
<dbReference type="Proteomes" id="UP001501940">
    <property type="component" value="Chromosome 16"/>
</dbReference>
<keyword evidence="7" id="KW-0406">Ion transport</keyword>
<feature type="compositionally biased region" description="Basic residues" evidence="15">
    <location>
        <begin position="42"/>
        <end position="52"/>
    </location>
</feature>
<dbReference type="STRING" id="80972.ENSAOCP00000007369"/>
<dbReference type="GO" id="GO:0005743">
    <property type="term" value="C:mitochondrial inner membrane"/>
    <property type="evidence" value="ECO:0007669"/>
    <property type="project" value="UniProtKB-SubCell"/>
</dbReference>
<dbReference type="AlphaFoldDB" id="A0A3Q1B3P0"/>
<keyword evidence="9" id="KW-0472">Membrane</keyword>
<dbReference type="PANTHER" id="PTHR12441">
    <property type="entry name" value="ATP SYNTHASE COUPLING FACTOR 6, MITOCHONDRIAL"/>
    <property type="match status" value="1"/>
</dbReference>
<feature type="compositionally biased region" description="Basic and acidic residues" evidence="15">
    <location>
        <begin position="743"/>
        <end position="753"/>
    </location>
</feature>
<dbReference type="Gene3D" id="1.10.246.110">
    <property type="entry name" value="Mitochondrial ATP synthase-coupling factor 6"/>
    <property type="match status" value="1"/>
</dbReference>
<evidence type="ECO:0000256" key="14">
    <source>
        <dbReference type="SAM" id="Coils"/>
    </source>
</evidence>
<keyword evidence="8" id="KW-0496">Mitochondrion</keyword>
<dbReference type="Pfam" id="PF05511">
    <property type="entry name" value="ATP-synt_F6"/>
    <property type="match status" value="1"/>
</dbReference>
<evidence type="ECO:0000256" key="7">
    <source>
        <dbReference type="ARBA" id="ARBA00023065"/>
    </source>
</evidence>
<comment type="subunit">
    <text evidence="12">Component of the ATP synthase complex composed at least of ATP5F1A/subunit alpha, ATP5F1B/subunit beta, ATP5MC1/subunit c (homooctomer), MT-ATP6/subunit a, MT-ATP8/subunit 8, ATP5ME/subunit e, ATP5MF/subunit f, ATP5MG/subunit g, ATP5MK/subunit k, ATP5MJ/subunit j, ATP5F1C/subunit gamma, ATP5F1D/subunit delta, ATP5F1E/subunit epsilon, ATP5PF/subunit F6, ATP5PB/subunit b, ATP5PD/subunit d, ATP5PO/subunit OSCP. ATP synthase complex consists of a soluble F(1) head domain (subunits alpha(3) and beta(3)) - the catalytic core - and a membrane F(0) domain - the membrane proton channel (subunits c, a, 8, e, f, g, k and j). These two domains are linked by a central stalk (subunits gamma, delta, and epsilon) rotating inside the F1 region and a stationary peripheral stalk (subunits F6, b, d, and OSCP).</text>
</comment>
<evidence type="ECO:0000256" key="5">
    <source>
        <dbReference type="ARBA" id="ARBA00022781"/>
    </source>
</evidence>
<evidence type="ECO:0000256" key="1">
    <source>
        <dbReference type="ARBA" id="ARBA00004273"/>
    </source>
</evidence>
<evidence type="ECO:0000256" key="2">
    <source>
        <dbReference type="ARBA" id="ARBA00007346"/>
    </source>
</evidence>
<comment type="similarity">
    <text evidence="2">Belongs to the eukaryotic ATPase subunit F6 family.</text>
</comment>
<name>A0A3Q1B3P0_AMPOC</name>
<keyword evidence="17" id="KW-1185">Reference proteome</keyword>
<feature type="region of interest" description="Disordered" evidence="15">
    <location>
        <begin position="32"/>
        <end position="55"/>
    </location>
</feature>
<sequence>MASALLRGRALVCVRCLHRELCRVVWKPQSALFSSKPSDRKQPRRTHIKKAKPQPPIDIAKLLETLFSQTRPGTAPPAAATAQHAKISSTSTKPHTTSMRDSTSNVPPSSKPGPSVFPSPSSFKQAVPNKTTFNIAELFPQPKSAVNPKTLFSSESCPQPNLNVVQASVAEGLSRVTVYATSASSTASLGSEEPAAESQTLDKTVETATVLPVESSLSTVEGLETRTSVDEGPVKLSIDVTVHSPAQELQTSTKDSGIVDFVHATRVEPLIETITESPAAVDVLEIRTSVLESPVEPRVGANSRVSMKEPLRETAVESPVESNLPLVEEPQTRSPVVEGSVDLAIEATVDTVAQEAKPADSVLVDAKEQLLKETTIESPVDSAVSQETNKAEVLTLESVTLSEVEAEVRRLESEVLQETCDTLEKEADDLAKVEKIEVKTTAEDVAIFETEAELSTVDSISEATDAIEAETAELMEAMFGSEQGPNRSTEAPLQLGSQHETIVQEVETESTNVLEAMSLESVTLAEVEASLGTLESETLTETTGYLEKEAEIHAGEEKMEVNTTADVVAIFETQSELSTMDSISEVTDAIEAEAAMLMETMFGSERGPKQSTEASLQEVRPWDETMGQEADKESLNVLEAMSLESVTLAEVEASLGTLGSESLSETMGYLEKEAEILAREEKMEVKMTAEDADLLETEAELLTESSISEASEAIEAETFLMEAMFGSEQGPKQSTEASFQEVRPQDEMMGHESDKESLTVLEAMSLESVTLAEVEASLGTLGSESLSETTGYLEKEAEILAEEEKLEIKVRAEDVAILETQTELSTVDSISEATDAIQAETAMLMEAMFGSEQGPKQSTEAPLQEVGPRDETMGHESDKESLNVLEAMSLESVTLAEVEASLGTLGSESLSETMGYLEKEAEILAEEEKMEVMITADDVAILEDEKEAELFRGNSISEASEAIEAETAMLMEAMFGSEQGPKQWTEAPLQEVRPQNEMMGHESDKESLNVLEAMSLESVTLAEVEASLGTLGSESLSETTGYLEKEAEILAGEEKMKVNEGTVFKEVTEALNLEPLSLPEAETEDLQTDALMEELLFAVPQHTTGETGQRTSPEVVTANILDAVAVDAEAAETDNSPAPPVLTEVQLEQDEEEATGKEEDVSMHTDLDPVQRLFLEKIREYKNLHRLNGRLLEAEPDYIKHLSEETAKLQRLYGGGDLTSFPQFTFTDPELDQDSK</sequence>
<evidence type="ECO:0000256" key="13">
    <source>
        <dbReference type="ARBA" id="ARBA00073749"/>
    </source>
</evidence>
<keyword evidence="4" id="KW-0138">CF(0)</keyword>
<proteinExistence type="inferred from homology"/>
<dbReference type="SUPFAM" id="SSF111357">
    <property type="entry name" value="Mitochondrial ATP synthase coupling factor 6"/>
    <property type="match status" value="1"/>
</dbReference>
<feature type="region of interest" description="Disordered" evidence="15">
    <location>
        <begin position="728"/>
        <end position="753"/>
    </location>
</feature>
<evidence type="ECO:0000256" key="12">
    <source>
        <dbReference type="ARBA" id="ARBA00064647"/>
    </source>
</evidence>
<dbReference type="PANTHER" id="PTHR12441:SF14">
    <property type="entry name" value="ATP SYNTHASE-COUPLING FACTOR 6, MITOCHONDRIAL"/>
    <property type="match status" value="1"/>
</dbReference>
<evidence type="ECO:0000256" key="4">
    <source>
        <dbReference type="ARBA" id="ARBA00022547"/>
    </source>
</evidence>
<keyword evidence="5" id="KW-0375">Hydrogen ion transport</keyword>
<feature type="region of interest" description="Disordered" evidence="15">
    <location>
        <begin position="852"/>
        <end position="877"/>
    </location>
</feature>
<dbReference type="InterPro" id="IPR008387">
    <property type="entry name" value="ATP_synth_f6_mt"/>
</dbReference>
<feature type="compositionally biased region" description="Basic and acidic residues" evidence="15">
    <location>
        <begin position="867"/>
        <end position="877"/>
    </location>
</feature>
<feature type="region of interest" description="Disordered" evidence="15">
    <location>
        <begin position="70"/>
        <end position="124"/>
    </location>
</feature>
<keyword evidence="3" id="KW-0813">Transport</keyword>
<protein>
    <recommendedName>
        <fullName evidence="13">ATP synthase peripheral stalk subunit F6, mitochondrial</fullName>
    </recommendedName>
    <alternativeName>
        <fullName evidence="10">ATP synthase peripheral stalk subunit F6</fullName>
    </alternativeName>
</protein>
<dbReference type="GO" id="GO:0015078">
    <property type="term" value="F:proton transmembrane transporter activity"/>
    <property type="evidence" value="ECO:0007669"/>
    <property type="project" value="InterPro"/>
</dbReference>
<dbReference type="GO" id="GO:0015986">
    <property type="term" value="P:proton motive force-driven ATP synthesis"/>
    <property type="evidence" value="ECO:0007669"/>
    <property type="project" value="InterPro"/>
</dbReference>
<keyword evidence="14" id="KW-0175">Coiled coil</keyword>
<evidence type="ECO:0000256" key="10">
    <source>
        <dbReference type="ARBA" id="ARBA00029863"/>
    </source>
</evidence>
<organism evidence="16 17">
    <name type="scientific">Amphiprion ocellaris</name>
    <name type="common">Clown anemonefish</name>
    <dbReference type="NCBI Taxonomy" id="80972"/>
    <lineage>
        <taxon>Eukaryota</taxon>
        <taxon>Metazoa</taxon>
        <taxon>Chordata</taxon>
        <taxon>Craniata</taxon>
        <taxon>Vertebrata</taxon>
        <taxon>Euteleostomi</taxon>
        <taxon>Actinopterygii</taxon>
        <taxon>Neopterygii</taxon>
        <taxon>Teleostei</taxon>
        <taxon>Neoteleostei</taxon>
        <taxon>Acanthomorphata</taxon>
        <taxon>Ovalentaria</taxon>
        <taxon>Pomacentridae</taxon>
        <taxon>Amphiprion</taxon>
    </lineage>
</organism>
<evidence type="ECO:0000256" key="8">
    <source>
        <dbReference type="ARBA" id="ARBA00023128"/>
    </source>
</evidence>
<evidence type="ECO:0000256" key="11">
    <source>
        <dbReference type="ARBA" id="ARBA00059339"/>
    </source>
</evidence>
<comment type="subcellular location">
    <subcellularLocation>
        <location evidence="1">Mitochondrion inner membrane</location>
    </subcellularLocation>
</comment>
<evidence type="ECO:0000256" key="9">
    <source>
        <dbReference type="ARBA" id="ARBA00023136"/>
    </source>
</evidence>
<keyword evidence="6" id="KW-0999">Mitochondrion inner membrane</keyword>
<dbReference type="InterPro" id="IPR036204">
    <property type="entry name" value="ATP_synth_f6_sf_mt"/>
</dbReference>
<accession>A0A3Q1B3P0</accession>
<evidence type="ECO:0000313" key="16">
    <source>
        <dbReference type="Ensembl" id="ENSAOCP00000007369.2"/>
    </source>
</evidence>
<evidence type="ECO:0000313" key="17">
    <source>
        <dbReference type="Proteomes" id="UP001501940"/>
    </source>
</evidence>
<gene>
    <name evidence="16" type="primary">KANK3</name>
</gene>
<evidence type="ECO:0000256" key="6">
    <source>
        <dbReference type="ARBA" id="ARBA00022792"/>
    </source>
</evidence>
<reference evidence="16" key="2">
    <citation type="submission" date="2025-08" db="UniProtKB">
        <authorList>
            <consortium name="Ensembl"/>
        </authorList>
    </citation>
    <scope>IDENTIFICATION</scope>
</reference>